<protein>
    <submittedName>
        <fullName evidence="1">Esterase</fullName>
    </submittedName>
</protein>
<evidence type="ECO:0000313" key="1">
    <source>
        <dbReference type="EMBL" id="EET58478.1"/>
    </source>
</evidence>
<accession>C6LLL4</accession>
<dbReference type="Gene3D" id="3.40.50.1820">
    <property type="entry name" value="alpha/beta hydrolase"/>
    <property type="match status" value="1"/>
</dbReference>
<dbReference type="PANTHER" id="PTHR48098">
    <property type="entry name" value="ENTEROCHELIN ESTERASE-RELATED"/>
    <property type="match status" value="1"/>
</dbReference>
<dbReference type="InterPro" id="IPR050583">
    <property type="entry name" value="Mycobacterial_A85_antigen"/>
</dbReference>
<gene>
    <name evidence="1" type="ORF">BRYFOR_09562</name>
</gene>
<dbReference type="PANTHER" id="PTHR48098:SF3">
    <property type="entry name" value="IRON(III) ENTEROBACTIN ESTERASE"/>
    <property type="match status" value="1"/>
</dbReference>
<dbReference type="EMBL" id="ACCL02000031">
    <property type="protein sequence ID" value="EET58478.1"/>
    <property type="molecule type" value="Genomic_DNA"/>
</dbReference>
<dbReference type="Pfam" id="PF00756">
    <property type="entry name" value="Esterase"/>
    <property type="match status" value="1"/>
</dbReference>
<dbReference type="InterPro" id="IPR029058">
    <property type="entry name" value="AB_hydrolase_fold"/>
</dbReference>
<organism evidence="1 2">
    <name type="scientific">Marvinbryantia formatexigens DSM 14469</name>
    <dbReference type="NCBI Taxonomy" id="478749"/>
    <lineage>
        <taxon>Bacteria</taxon>
        <taxon>Bacillati</taxon>
        <taxon>Bacillota</taxon>
        <taxon>Clostridia</taxon>
        <taxon>Lachnospirales</taxon>
        <taxon>Lachnospiraceae</taxon>
        <taxon>Marvinbryantia</taxon>
    </lineage>
</organism>
<dbReference type="InterPro" id="IPR000801">
    <property type="entry name" value="Esterase-like"/>
</dbReference>
<sequence length="259" mass="30296">MEIQYYRQYSHKLNRDMEWKVYGHGGRPVLFIPCQDGRFFDFENFHMTDVWAPWIDAGQVMVFSIDTIDTETWSNSQGDPRWRICRHEQWIAYITDEMVPFMRNMVNERNGWTGYPDVIVFGCSLGAAHAANLYFRRPDLFDGLLALSGIYTAGYGFGSYMDELVYNNSPVHYLANMPADHPYIDLYNKKKAIICAGQGPWELPDSTRELDGILKSKGINAWVDYWGFDCSHDWYWWYRQVEYFVPHLLGRPGAAESNM</sequence>
<reference evidence="1" key="1">
    <citation type="submission" date="2009-07" db="EMBL/GenBank/DDBJ databases">
        <authorList>
            <person name="Weinstock G."/>
            <person name="Sodergren E."/>
            <person name="Clifton S."/>
            <person name="Fulton L."/>
            <person name="Fulton B."/>
            <person name="Courtney L."/>
            <person name="Fronick C."/>
            <person name="Harrison M."/>
            <person name="Strong C."/>
            <person name="Farmer C."/>
            <person name="Delahaunty K."/>
            <person name="Markovic C."/>
            <person name="Hall O."/>
            <person name="Minx P."/>
            <person name="Tomlinson C."/>
            <person name="Mitreva M."/>
            <person name="Nelson J."/>
            <person name="Hou S."/>
            <person name="Wollam A."/>
            <person name="Pepin K.H."/>
            <person name="Johnson M."/>
            <person name="Bhonagiri V."/>
            <person name="Nash W.E."/>
            <person name="Warren W."/>
            <person name="Chinwalla A."/>
            <person name="Mardis E.R."/>
            <person name="Wilson R.K."/>
        </authorList>
    </citation>
    <scope>NUCLEOTIDE SEQUENCE [LARGE SCALE GENOMIC DNA]</scope>
    <source>
        <strain evidence="1">DSM 14469</strain>
    </source>
</reference>
<dbReference type="AlphaFoldDB" id="C6LLL4"/>
<dbReference type="eggNOG" id="COG4947">
    <property type="taxonomic scope" value="Bacteria"/>
</dbReference>
<comment type="caution">
    <text evidence="1">The sequence shown here is derived from an EMBL/GenBank/DDBJ whole genome shotgun (WGS) entry which is preliminary data.</text>
</comment>
<evidence type="ECO:0000313" key="2">
    <source>
        <dbReference type="Proteomes" id="UP000005561"/>
    </source>
</evidence>
<dbReference type="Proteomes" id="UP000005561">
    <property type="component" value="Unassembled WGS sequence"/>
</dbReference>
<proteinExistence type="predicted"/>
<dbReference type="SUPFAM" id="SSF53474">
    <property type="entry name" value="alpha/beta-Hydrolases"/>
    <property type="match status" value="1"/>
</dbReference>
<dbReference type="STRING" id="168384.SAMN05660368_03965"/>
<dbReference type="ESTHER" id="9firm-c6lll4">
    <property type="family name" value="A85-IroE-IroD-Fes-Yiel"/>
</dbReference>
<dbReference type="RefSeq" id="WP_006864315.1">
    <property type="nucleotide sequence ID" value="NZ_ACCL02000031.1"/>
</dbReference>
<name>C6LLL4_9FIRM</name>
<keyword evidence="2" id="KW-1185">Reference proteome</keyword>
<dbReference type="OrthoDB" id="9775130at2"/>